<dbReference type="Proteomes" id="UP000582837">
    <property type="component" value="Unassembled WGS sequence"/>
</dbReference>
<reference evidence="1 2" key="1">
    <citation type="submission" date="2020-08" db="EMBL/GenBank/DDBJ databases">
        <title>Genomic Encyclopedia of Type Strains, Phase IV (KMG-IV): sequencing the most valuable type-strain genomes for metagenomic binning, comparative biology and taxonomic classification.</title>
        <authorList>
            <person name="Goeker M."/>
        </authorList>
    </citation>
    <scope>NUCLEOTIDE SEQUENCE [LARGE SCALE GENOMIC DNA]</scope>
    <source>
        <strain evidence="1 2">DSM 29007</strain>
    </source>
</reference>
<sequence>MSEFKRPLAGIRVGLSISGSEESEHLGFPSWQVNRTTLYLVNSLIGMGAGVVFGHDWRSDGVMAAITGFASRVQLQGDGEPLLINMVAWPDRPFLTVEERARLAPSLCVEEAGLPEELRMFEQMRNAEGNLFAYLRARGLTHMRLQLAERSAARLCIGGRVHGSSGRYPGIVEEALIALNQNMPLYLAGIWGGATQQIIDAVQGREMPSTFGGDSGVGALYIRPPNGIEERAELTQGDRVLDPIAAWSAFRHAGVAGLIGNGLTESENEELFNTRVLKRVSDLVLAGLSRLHKPS</sequence>
<dbReference type="Pfam" id="PF18163">
    <property type="entry name" value="LD_cluster2"/>
    <property type="match status" value="1"/>
</dbReference>
<keyword evidence="2" id="KW-1185">Reference proteome</keyword>
<name>A0A841GXF8_9BACT</name>
<evidence type="ECO:0000313" key="2">
    <source>
        <dbReference type="Proteomes" id="UP000582837"/>
    </source>
</evidence>
<dbReference type="AlphaFoldDB" id="A0A841GXF8"/>
<evidence type="ECO:0000313" key="1">
    <source>
        <dbReference type="EMBL" id="MBB6070266.1"/>
    </source>
</evidence>
<proteinExistence type="predicted"/>
<gene>
    <name evidence="1" type="ORF">HNQ61_001885</name>
</gene>
<protein>
    <submittedName>
        <fullName evidence="1">Uncharacterized protein</fullName>
    </submittedName>
</protein>
<accession>A0A841GXF8</accession>
<dbReference type="EMBL" id="JACHIA010000004">
    <property type="protein sequence ID" value="MBB6070266.1"/>
    <property type="molecule type" value="Genomic_DNA"/>
</dbReference>
<dbReference type="InterPro" id="IPR041160">
    <property type="entry name" value="LD_cluster2"/>
</dbReference>
<comment type="caution">
    <text evidence="1">The sequence shown here is derived from an EMBL/GenBank/DDBJ whole genome shotgun (WGS) entry which is preliminary data.</text>
</comment>
<dbReference type="RefSeq" id="WP_170035663.1">
    <property type="nucleotide sequence ID" value="NZ_JABDTL010000001.1"/>
</dbReference>
<organism evidence="1 2">
    <name type="scientific">Longimicrobium terrae</name>
    <dbReference type="NCBI Taxonomy" id="1639882"/>
    <lineage>
        <taxon>Bacteria</taxon>
        <taxon>Pseudomonadati</taxon>
        <taxon>Gemmatimonadota</taxon>
        <taxon>Longimicrobiia</taxon>
        <taxon>Longimicrobiales</taxon>
        <taxon>Longimicrobiaceae</taxon>
        <taxon>Longimicrobium</taxon>
    </lineage>
</organism>